<dbReference type="Gene3D" id="3.10.20.860">
    <property type="match status" value="1"/>
</dbReference>
<dbReference type="CDD" id="cd12870">
    <property type="entry name" value="MqsA"/>
    <property type="match status" value="1"/>
</dbReference>
<gene>
    <name evidence="1" type="ORF">DLD82_16590</name>
</gene>
<reference evidence="1 2" key="1">
    <citation type="submission" date="2018-05" db="EMBL/GenBank/DDBJ databases">
        <title>Draft genome of Methanospirillum stamsii Pt1.</title>
        <authorList>
            <person name="Dueholm M.S."/>
            <person name="Nielsen P.H."/>
            <person name="Bakmann L.F."/>
            <person name="Otzen D.E."/>
        </authorList>
    </citation>
    <scope>NUCLEOTIDE SEQUENCE [LARGE SCALE GENOMIC DNA]</scope>
    <source>
        <strain evidence="1 2">Pt1</strain>
    </source>
</reference>
<dbReference type="Proteomes" id="UP000245934">
    <property type="component" value="Unassembled WGS sequence"/>
</dbReference>
<proteinExistence type="predicted"/>
<dbReference type="NCBIfam" id="TIGR03831">
    <property type="entry name" value="YgiT_finger"/>
    <property type="match status" value="1"/>
</dbReference>
<name>A0A2V2MV31_9EURY</name>
<dbReference type="RefSeq" id="WP_109942250.1">
    <property type="nucleotide sequence ID" value="NZ_CP176366.1"/>
</dbReference>
<organism evidence="1 2">
    <name type="scientific">Methanospirillum stamsii</name>
    <dbReference type="NCBI Taxonomy" id="1277351"/>
    <lineage>
        <taxon>Archaea</taxon>
        <taxon>Methanobacteriati</taxon>
        <taxon>Methanobacteriota</taxon>
        <taxon>Stenosarchaea group</taxon>
        <taxon>Methanomicrobia</taxon>
        <taxon>Methanomicrobiales</taxon>
        <taxon>Methanospirillaceae</taxon>
        <taxon>Methanospirillum</taxon>
    </lineage>
</organism>
<accession>A0A2V2MV31</accession>
<dbReference type="EMBL" id="QGMZ01000049">
    <property type="protein sequence ID" value="PWR70065.1"/>
    <property type="molecule type" value="Genomic_DNA"/>
</dbReference>
<dbReference type="OrthoDB" id="114811at2157"/>
<dbReference type="GeneID" id="97610464"/>
<comment type="caution">
    <text evidence="1">The sequence shown here is derived from an EMBL/GenBank/DDBJ whole genome shotgun (WGS) entry which is preliminary data.</text>
</comment>
<evidence type="ECO:0008006" key="3">
    <source>
        <dbReference type="Google" id="ProtNLM"/>
    </source>
</evidence>
<evidence type="ECO:0000313" key="1">
    <source>
        <dbReference type="EMBL" id="PWR70065.1"/>
    </source>
</evidence>
<dbReference type="InterPro" id="IPR022453">
    <property type="entry name" value="Znf_MqsA-type"/>
</dbReference>
<keyword evidence="2" id="KW-1185">Reference proteome</keyword>
<sequence length="121" mass="13830">MINYSIHADEKMDLLDITASEVEMVLLEGEEIIVNCMYCKNGDLKDDYITRSYEKDGVVTVITGVPVKICEICGHEYLDHETVKKLEIIRKKSRMPGLSMAVFNYSTSIHHETNEPIPIHE</sequence>
<protein>
    <recommendedName>
        <fullName evidence="3">YgiT-type zinc finger domain-containing protein</fullName>
    </recommendedName>
</protein>
<evidence type="ECO:0000313" key="2">
    <source>
        <dbReference type="Proteomes" id="UP000245934"/>
    </source>
</evidence>
<dbReference type="AlphaFoldDB" id="A0A2V2MV31"/>